<dbReference type="GO" id="GO:0005634">
    <property type="term" value="C:nucleus"/>
    <property type="evidence" value="ECO:0007669"/>
    <property type="project" value="UniProtKB-SubCell"/>
</dbReference>
<evidence type="ECO:0000259" key="9">
    <source>
        <dbReference type="SMART" id="SM00906"/>
    </source>
</evidence>
<dbReference type="OrthoDB" id="189997at2759"/>
<dbReference type="InterPro" id="IPR007219">
    <property type="entry name" value="XnlR_reg_dom"/>
</dbReference>
<dbReference type="GO" id="GO:0000981">
    <property type="term" value="F:DNA-binding transcription factor activity, RNA polymerase II-specific"/>
    <property type="evidence" value="ECO:0007669"/>
    <property type="project" value="TreeGrafter"/>
</dbReference>
<accession>W2SAJ3</accession>
<dbReference type="PANTHER" id="PTHR47782">
    <property type="entry name" value="ZN(II)2CYS6 TRANSCRIPTION FACTOR (EUROFUNG)-RELATED"/>
    <property type="match status" value="1"/>
</dbReference>
<dbReference type="InterPro" id="IPR052202">
    <property type="entry name" value="Yeast_MetPath_Reg"/>
</dbReference>
<evidence type="ECO:0000313" key="11">
    <source>
        <dbReference type="Proteomes" id="UP000030752"/>
    </source>
</evidence>
<dbReference type="GO" id="GO:0045944">
    <property type="term" value="P:positive regulation of transcription by RNA polymerase II"/>
    <property type="evidence" value="ECO:0007669"/>
    <property type="project" value="TreeGrafter"/>
</dbReference>
<dbReference type="GeneID" id="19977258"/>
<dbReference type="InParanoid" id="W2SAJ3"/>
<protein>
    <recommendedName>
        <fullName evidence="9">Xylanolytic transcriptional activator regulatory domain-containing protein</fullName>
    </recommendedName>
</protein>
<dbReference type="eggNOG" id="ENOG502SHGN">
    <property type="taxonomic scope" value="Eukaryota"/>
</dbReference>
<dbReference type="RefSeq" id="XP_008712813.1">
    <property type="nucleotide sequence ID" value="XM_008714591.1"/>
</dbReference>
<keyword evidence="3" id="KW-0862">Zinc</keyword>
<sequence>MHREIPRDYYQKLETEIERLKEEVASLRSPPDTTLASETNDSGQTPSSYGSTAPPTAQTSLDQQELIKSFALVVLEPSEEPRCLGTSSGVTLAKMVLGSLNCSPPEALNPRRDQASTAQKTCPLPPIESAEYLIDVYFQCRTPHFPILDRKDVIDLVNHAYSVAEKPKATLSKIEKKDLFRAFMVMAISLCSIHTTSGGRPEYEGFFYSALQYLDSNLSFQRTDVETLRIILLLSQFVSLAPSKGNLWLLTGLALRVSLDLGLHWETPEALKLEQTRLDARRRLFWATYYFERLLVVTLGRPFGVEEQSVNVGFPGASDPASDRHTQTATNHLVQLARFDSEIKHVLYRREHAPSLAYPQPDPPTWMEDIELRLNAWYSSISSLEKTCPDSVYSSQHWWDATYNYTLLLLHRPAPRNPVPSPRSLAVCFEASTCVITCVRTLLRENKLGMLWVWTHRLFVAGLLFTYAVRNSPELRRSKAPAQIINMAQSCASTMAVLAERFSGAAGCRNALETLVSSTVMALMDPHGDSFPSAGDTTYPVHQQDAPQASYAPSDFGGDLFQNMHSMLAEDMFGIYQGADPSTAWPDAADNFGFNMGQDQWSLTGWAGMEMDE</sequence>
<dbReference type="HOGENOM" id="CLU_004517_2_0_1"/>
<comment type="subcellular location">
    <subcellularLocation>
        <location evidence="1">Nucleus</location>
    </subcellularLocation>
</comment>
<keyword evidence="6" id="KW-0804">Transcription</keyword>
<dbReference type="GO" id="GO:0008270">
    <property type="term" value="F:zinc ion binding"/>
    <property type="evidence" value="ECO:0007669"/>
    <property type="project" value="InterPro"/>
</dbReference>
<gene>
    <name evidence="10" type="ORF">HMPREF1541_09919</name>
</gene>
<keyword evidence="5" id="KW-0238">DNA-binding</keyword>
<dbReference type="SMART" id="SM00906">
    <property type="entry name" value="Fungal_trans"/>
    <property type="match status" value="1"/>
</dbReference>
<reference evidence="10 11" key="1">
    <citation type="submission" date="2013-03" db="EMBL/GenBank/DDBJ databases">
        <title>The Genome Sequence of Phialophora europaea CBS 101466.</title>
        <authorList>
            <consortium name="The Broad Institute Genomics Platform"/>
            <person name="Cuomo C."/>
            <person name="de Hoog S."/>
            <person name="Gorbushina A."/>
            <person name="Walker B."/>
            <person name="Young S.K."/>
            <person name="Zeng Q."/>
            <person name="Gargeya S."/>
            <person name="Fitzgerald M."/>
            <person name="Haas B."/>
            <person name="Abouelleil A."/>
            <person name="Allen A.W."/>
            <person name="Alvarado L."/>
            <person name="Arachchi H.M."/>
            <person name="Berlin A.M."/>
            <person name="Chapman S.B."/>
            <person name="Gainer-Dewar J."/>
            <person name="Goldberg J."/>
            <person name="Griggs A."/>
            <person name="Gujja S."/>
            <person name="Hansen M."/>
            <person name="Howarth C."/>
            <person name="Imamovic A."/>
            <person name="Ireland A."/>
            <person name="Larimer J."/>
            <person name="McCowan C."/>
            <person name="Murphy C."/>
            <person name="Pearson M."/>
            <person name="Poon T.W."/>
            <person name="Priest M."/>
            <person name="Roberts A."/>
            <person name="Saif S."/>
            <person name="Shea T."/>
            <person name="Sisk P."/>
            <person name="Sykes S."/>
            <person name="Wortman J."/>
            <person name="Nusbaum C."/>
            <person name="Birren B."/>
        </authorList>
    </citation>
    <scope>NUCLEOTIDE SEQUENCE [LARGE SCALE GENOMIC DNA]</scope>
    <source>
        <strain evidence="10 11">CBS 101466</strain>
    </source>
</reference>
<evidence type="ECO:0000256" key="3">
    <source>
        <dbReference type="ARBA" id="ARBA00022833"/>
    </source>
</evidence>
<dbReference type="Pfam" id="PF04082">
    <property type="entry name" value="Fungal_trans"/>
    <property type="match status" value="1"/>
</dbReference>
<proteinExistence type="predicted"/>
<dbReference type="PANTHER" id="PTHR47782:SF1">
    <property type="entry name" value="PYRIMIDINE PATHWAY REGULATORY PROTEIN 1"/>
    <property type="match status" value="1"/>
</dbReference>
<keyword evidence="4" id="KW-0805">Transcription regulation</keyword>
<organism evidence="10 11">
    <name type="scientific">Cyphellophora europaea (strain CBS 101466)</name>
    <name type="common">Phialophora europaea</name>
    <dbReference type="NCBI Taxonomy" id="1220924"/>
    <lineage>
        <taxon>Eukaryota</taxon>
        <taxon>Fungi</taxon>
        <taxon>Dikarya</taxon>
        <taxon>Ascomycota</taxon>
        <taxon>Pezizomycotina</taxon>
        <taxon>Eurotiomycetes</taxon>
        <taxon>Chaetothyriomycetidae</taxon>
        <taxon>Chaetothyriales</taxon>
        <taxon>Cyphellophoraceae</taxon>
        <taxon>Cyphellophora</taxon>
    </lineage>
</organism>
<evidence type="ECO:0000256" key="1">
    <source>
        <dbReference type="ARBA" id="ARBA00004123"/>
    </source>
</evidence>
<feature type="compositionally biased region" description="Polar residues" evidence="8">
    <location>
        <begin position="31"/>
        <end position="60"/>
    </location>
</feature>
<keyword evidence="2" id="KW-0479">Metal-binding</keyword>
<evidence type="ECO:0000256" key="8">
    <source>
        <dbReference type="SAM" id="MobiDB-lite"/>
    </source>
</evidence>
<evidence type="ECO:0000256" key="5">
    <source>
        <dbReference type="ARBA" id="ARBA00023125"/>
    </source>
</evidence>
<dbReference type="GO" id="GO:0006351">
    <property type="term" value="P:DNA-templated transcription"/>
    <property type="evidence" value="ECO:0007669"/>
    <property type="project" value="InterPro"/>
</dbReference>
<dbReference type="Proteomes" id="UP000030752">
    <property type="component" value="Unassembled WGS sequence"/>
</dbReference>
<evidence type="ECO:0000256" key="4">
    <source>
        <dbReference type="ARBA" id="ARBA00023015"/>
    </source>
</evidence>
<evidence type="ECO:0000256" key="2">
    <source>
        <dbReference type="ARBA" id="ARBA00022723"/>
    </source>
</evidence>
<keyword evidence="7" id="KW-0539">Nucleus</keyword>
<keyword evidence="11" id="KW-1185">Reference proteome</keyword>
<feature type="domain" description="Xylanolytic transcriptional activator regulatory" evidence="9">
    <location>
        <begin position="247"/>
        <end position="321"/>
    </location>
</feature>
<dbReference type="VEuPathDB" id="FungiDB:HMPREF1541_09919"/>
<dbReference type="EMBL" id="KB822713">
    <property type="protein sequence ID" value="ETN45043.1"/>
    <property type="molecule type" value="Genomic_DNA"/>
</dbReference>
<evidence type="ECO:0000256" key="7">
    <source>
        <dbReference type="ARBA" id="ARBA00023242"/>
    </source>
</evidence>
<dbReference type="AlphaFoldDB" id="W2SAJ3"/>
<feature type="region of interest" description="Disordered" evidence="8">
    <location>
        <begin position="22"/>
        <end position="60"/>
    </location>
</feature>
<evidence type="ECO:0000256" key="6">
    <source>
        <dbReference type="ARBA" id="ARBA00023163"/>
    </source>
</evidence>
<dbReference type="GO" id="GO:0043565">
    <property type="term" value="F:sequence-specific DNA binding"/>
    <property type="evidence" value="ECO:0007669"/>
    <property type="project" value="TreeGrafter"/>
</dbReference>
<name>W2SAJ3_CYPE1</name>
<dbReference type="CDD" id="cd12148">
    <property type="entry name" value="fungal_TF_MHR"/>
    <property type="match status" value="1"/>
</dbReference>
<evidence type="ECO:0000313" key="10">
    <source>
        <dbReference type="EMBL" id="ETN45043.1"/>
    </source>
</evidence>